<feature type="compositionally biased region" description="Polar residues" evidence="2">
    <location>
        <begin position="888"/>
        <end position="907"/>
    </location>
</feature>
<evidence type="ECO:0000259" key="3">
    <source>
        <dbReference type="PROSITE" id="PS50004"/>
    </source>
</evidence>
<protein>
    <submittedName>
        <fullName evidence="6">Ras-GAP domain-containing protein</fullName>
    </submittedName>
</protein>
<dbReference type="PANTHER" id="PTHR10194">
    <property type="entry name" value="RAS GTPASE-ACTIVATING PROTEINS"/>
    <property type="match status" value="1"/>
</dbReference>
<dbReference type="PROSITE" id="PS00509">
    <property type="entry name" value="RAS_GTPASE_ACTIV_1"/>
    <property type="match status" value="1"/>
</dbReference>
<dbReference type="Gene3D" id="2.60.40.150">
    <property type="entry name" value="C2 domain"/>
    <property type="match status" value="1"/>
</dbReference>
<evidence type="ECO:0000259" key="4">
    <source>
        <dbReference type="PROSITE" id="PS50018"/>
    </source>
</evidence>
<evidence type="ECO:0000256" key="2">
    <source>
        <dbReference type="SAM" id="MobiDB-lite"/>
    </source>
</evidence>
<evidence type="ECO:0000256" key="1">
    <source>
        <dbReference type="ARBA" id="ARBA00022468"/>
    </source>
</evidence>
<dbReference type="Proteomes" id="UP000095280">
    <property type="component" value="Unplaced"/>
</dbReference>
<dbReference type="SUPFAM" id="SSF49562">
    <property type="entry name" value="C2 domain (Calcium/lipid-binding domain, CaLB)"/>
    <property type="match status" value="1"/>
</dbReference>
<proteinExistence type="predicted"/>
<dbReference type="GO" id="GO:0005096">
    <property type="term" value="F:GTPase activator activity"/>
    <property type="evidence" value="ECO:0007669"/>
    <property type="project" value="UniProtKB-KW"/>
</dbReference>
<dbReference type="InterPro" id="IPR039360">
    <property type="entry name" value="Ras_GTPase"/>
</dbReference>
<dbReference type="SMART" id="SM00323">
    <property type="entry name" value="RasGAP"/>
    <property type="match status" value="1"/>
</dbReference>
<dbReference type="SMART" id="SM00239">
    <property type="entry name" value="C2"/>
    <property type="match status" value="1"/>
</dbReference>
<feature type="compositionally biased region" description="Basic and acidic residues" evidence="2">
    <location>
        <begin position="736"/>
        <end position="747"/>
    </location>
</feature>
<feature type="compositionally biased region" description="Low complexity" evidence="2">
    <location>
        <begin position="685"/>
        <end position="697"/>
    </location>
</feature>
<feature type="region of interest" description="Disordered" evidence="2">
    <location>
        <begin position="681"/>
        <end position="797"/>
    </location>
</feature>
<sequence length="907" mass="99872">MTFFVRMQASFRGSSRDTRRHSMPIRTDITSGPVTLSKINRPDLENLRHRENSLKLWLFEVKKLPSASKKRYYCEIYLDHILFARTTSKEKTSDADPFWGEKFEFNNLQDVALISIRLFRETNDRKKKKLQQQQQQQQLRLRRGVGGAGSSAAVGELVGEVQLDPQELRTAAERWFPLQLQQSRSSQQSVASTSIRLRAHFLSVDVLPLRCYAGLRHLATQQTLALASALESRLPLRAKEELAARLVSLAHAIGNAENLLVDLCMSEVNISSVGGTSEASIFRGNSVATKAVEFFLRLTCQTYLKSVLTEPLSVLLTPNPGVSLSYEVDPQRALSADQLASGQRNLLSLVELFWLRIRASAELLPPEVPRLFALMRQRLAEASRQQLGDTLVGASLFLRLICPAILGPSLFGLCDELPDARASRALTLVAKAVQNLANGCAGGNGGSSAGSSFGSKEPHLQFLNGFLERNFAQMRLFLRAASRPAPRHSQQQQAAAMPHLSGRGILIDVGYELAQLHSMLSASDFLAAGEPSPAILTQLVKELATVDRCLLTDGVVHAVDSARQSNDDQSWVYSNVSDCSSPSQPPPPQQQQQLQDDWKRIVEEAQSFTTGSSSGYQSFTPTAASGATVASARTADSPVQFYNPTYQKVATAAATTGAEVAARQSSQEGEYEDELDADDLLHRGSTTSSSNLASSEASFERGLLPPPPPTPPASNLDRMTRSYLPDASSRFSGRTAADRQLADEVKMKSRSLGPANTSSAAAADGSGRVRMGVRVKQQQQQQQQQKTTNAIQQQRTPVQYESELMKLQRELSETRLRLHATEARLRTNETEKAQLMAQFQRHHEQQRRLQQQQKQQNMLQESLSNAAADTAAVGGTQMKEIMSRLRSLESSFQQQQRSTASSPAVKN</sequence>
<feature type="domain" description="C2" evidence="3">
    <location>
        <begin position="30"/>
        <end position="149"/>
    </location>
</feature>
<dbReference type="Pfam" id="PF00616">
    <property type="entry name" value="RasGAP"/>
    <property type="match status" value="1"/>
</dbReference>
<feature type="compositionally biased region" description="Low complexity" evidence="2">
    <location>
        <begin position="848"/>
        <end position="861"/>
    </location>
</feature>
<keyword evidence="1" id="KW-0343">GTPase activation</keyword>
<name>A0A1I8ISY7_9PLAT</name>
<accession>A0A1I8ISY7</accession>
<dbReference type="InterPro" id="IPR000008">
    <property type="entry name" value="C2_dom"/>
</dbReference>
<evidence type="ECO:0000313" key="5">
    <source>
        <dbReference type="Proteomes" id="UP000095280"/>
    </source>
</evidence>
<evidence type="ECO:0000313" key="6">
    <source>
        <dbReference type="WBParaSite" id="maker-uti_cns_0016168-snap-gene-0.3-mRNA-1"/>
    </source>
</evidence>
<organism evidence="5 6">
    <name type="scientific">Macrostomum lignano</name>
    <dbReference type="NCBI Taxonomy" id="282301"/>
    <lineage>
        <taxon>Eukaryota</taxon>
        <taxon>Metazoa</taxon>
        <taxon>Spiralia</taxon>
        <taxon>Lophotrochozoa</taxon>
        <taxon>Platyhelminthes</taxon>
        <taxon>Rhabditophora</taxon>
        <taxon>Macrostomorpha</taxon>
        <taxon>Macrostomida</taxon>
        <taxon>Macrostomidae</taxon>
        <taxon>Macrostomum</taxon>
    </lineage>
</organism>
<dbReference type="InterPro" id="IPR035892">
    <property type="entry name" value="C2_domain_sf"/>
</dbReference>
<feature type="region of interest" description="Disordered" evidence="2">
    <location>
        <begin position="845"/>
        <end position="907"/>
    </location>
</feature>
<dbReference type="PROSITE" id="PS50004">
    <property type="entry name" value="C2"/>
    <property type="match status" value="1"/>
</dbReference>
<feature type="domain" description="Ras-GAP" evidence="4">
    <location>
        <begin position="238"/>
        <end position="438"/>
    </location>
</feature>
<dbReference type="InterPro" id="IPR001936">
    <property type="entry name" value="RasGAP_dom"/>
</dbReference>
<reference evidence="6" key="1">
    <citation type="submission" date="2016-11" db="UniProtKB">
        <authorList>
            <consortium name="WormBaseParasite"/>
        </authorList>
    </citation>
    <scope>IDENTIFICATION</scope>
</reference>
<dbReference type="PROSITE" id="PS50018">
    <property type="entry name" value="RAS_GTPASE_ACTIV_2"/>
    <property type="match status" value="1"/>
</dbReference>
<dbReference type="InterPro" id="IPR008936">
    <property type="entry name" value="Rho_GTPase_activation_prot"/>
</dbReference>
<dbReference type="PANTHER" id="PTHR10194:SF60">
    <property type="entry name" value="RAS GTPASE-ACTIVATING PROTEIN RASKOL"/>
    <property type="match status" value="1"/>
</dbReference>
<dbReference type="AlphaFoldDB" id="A0A1I8ISY7"/>
<keyword evidence="5" id="KW-1185">Reference proteome</keyword>
<dbReference type="InterPro" id="IPR023152">
    <property type="entry name" value="RasGAP_CS"/>
</dbReference>
<dbReference type="WBParaSite" id="maker-uti_cns_0016168-snap-gene-0.3-mRNA-1">
    <property type="protein sequence ID" value="maker-uti_cns_0016168-snap-gene-0.3-mRNA-1"/>
    <property type="gene ID" value="maker-uti_cns_0016168-snap-gene-0.3"/>
</dbReference>
<dbReference type="Gene3D" id="1.10.506.10">
    <property type="entry name" value="GTPase Activation - p120gap, domain 1"/>
    <property type="match status" value="2"/>
</dbReference>
<feature type="compositionally biased region" description="Low complexity" evidence="2">
    <location>
        <begin position="776"/>
        <end position="794"/>
    </location>
</feature>
<dbReference type="SUPFAM" id="SSF48350">
    <property type="entry name" value="GTPase activation domain, GAP"/>
    <property type="match status" value="1"/>
</dbReference>
<feature type="region of interest" description="Disordered" evidence="2">
    <location>
        <begin position="573"/>
        <end position="593"/>
    </location>
</feature>